<dbReference type="EMBL" id="EF678546">
    <property type="protein sequence ID" value="ABR18292.1"/>
    <property type="molecule type" value="mRNA"/>
</dbReference>
<accession>B8LRL2</accession>
<evidence type="ECO:0000313" key="1">
    <source>
        <dbReference type="EMBL" id="ABR18292.1"/>
    </source>
</evidence>
<name>B8LRL2_PICSI</name>
<protein>
    <recommendedName>
        <fullName evidence="2">TLC domain-containing protein</fullName>
    </recommendedName>
</protein>
<sequence length="48" mass="5782">MYLLWPMAHLTYCWWLHGHYALFSLNTTARRYIAINVIILHALFIYGL</sequence>
<evidence type="ECO:0008006" key="2">
    <source>
        <dbReference type="Google" id="ProtNLM"/>
    </source>
</evidence>
<dbReference type="AlphaFoldDB" id="B8LRL2"/>
<proteinExistence type="evidence at transcript level"/>
<reference evidence="1" key="1">
    <citation type="submission" date="2007-06" db="EMBL/GenBank/DDBJ databases">
        <title>Full length cDNA sequences from Sitka Spruce (Picea sitchensis).</title>
        <authorList>
            <person name="Ralph S.G."/>
            <person name="Chun H.E."/>
            <person name="Liao N."/>
            <person name="Ali J."/>
            <person name="Reid K."/>
            <person name="Kolosova N."/>
            <person name="Cooper N."/>
            <person name="Cullis C."/>
            <person name="Jancsik S."/>
            <person name="Moore R."/>
            <person name="Mayo M."/>
            <person name="Wagner S."/>
            <person name="Holt R.A."/>
            <person name="Jones S.J.M."/>
            <person name="Marra M.A."/>
            <person name="Ritland C.E."/>
            <person name="Ritland K."/>
            <person name="Bohlmann J."/>
        </authorList>
    </citation>
    <scope>NUCLEOTIDE SEQUENCE</scope>
    <source>
        <tissue evidence="1">Bark</tissue>
    </source>
</reference>
<organism evidence="1">
    <name type="scientific">Picea sitchensis</name>
    <name type="common">Sitka spruce</name>
    <name type="synonym">Pinus sitchensis</name>
    <dbReference type="NCBI Taxonomy" id="3332"/>
    <lineage>
        <taxon>Eukaryota</taxon>
        <taxon>Viridiplantae</taxon>
        <taxon>Streptophyta</taxon>
        <taxon>Embryophyta</taxon>
        <taxon>Tracheophyta</taxon>
        <taxon>Spermatophyta</taxon>
        <taxon>Pinopsida</taxon>
        <taxon>Pinidae</taxon>
        <taxon>Conifers I</taxon>
        <taxon>Pinales</taxon>
        <taxon>Pinaceae</taxon>
        <taxon>Picea</taxon>
    </lineage>
</organism>